<dbReference type="UniPathway" id="UPA00077">
    <property type="reaction ID" value="UER00157"/>
</dbReference>
<evidence type="ECO:0000256" key="11">
    <source>
        <dbReference type="ARBA" id="ARBA00022741"/>
    </source>
</evidence>
<comment type="catalytic activity">
    <reaction evidence="21">
        <text>7,8-dihydropteroate + L-glutamate + ATP = 7,8-dihydrofolate + ADP + phosphate + H(+)</text>
        <dbReference type="Rhea" id="RHEA:23584"/>
        <dbReference type="ChEBI" id="CHEBI:15378"/>
        <dbReference type="ChEBI" id="CHEBI:17839"/>
        <dbReference type="ChEBI" id="CHEBI:29985"/>
        <dbReference type="ChEBI" id="CHEBI:30616"/>
        <dbReference type="ChEBI" id="CHEBI:43474"/>
        <dbReference type="ChEBI" id="CHEBI:57451"/>
        <dbReference type="ChEBI" id="CHEBI:456216"/>
        <dbReference type="EC" id="6.3.2.12"/>
    </reaction>
</comment>
<evidence type="ECO:0000259" key="23">
    <source>
        <dbReference type="Pfam" id="PF02875"/>
    </source>
</evidence>
<protein>
    <recommendedName>
        <fullName evidence="8">Dihydrofolate synthase/folylpolyglutamate synthase</fullName>
        <ecNumber evidence="6">6.3.2.12</ecNumber>
        <ecNumber evidence="7">6.3.2.17</ecNumber>
    </recommendedName>
    <alternativeName>
        <fullName evidence="17">Folylpoly-gamma-glutamate synthetase-dihydrofolate synthetase</fullName>
    </alternativeName>
    <alternativeName>
        <fullName evidence="15">Folylpolyglutamate synthetase</fullName>
    </alternativeName>
    <alternativeName>
        <fullName evidence="16">Tetrahydrofolylpolyglutamate synthase</fullName>
    </alternativeName>
</protein>
<evidence type="ECO:0000313" key="26">
    <source>
        <dbReference type="Proteomes" id="UP000051295"/>
    </source>
</evidence>
<dbReference type="GO" id="GO:0008841">
    <property type="term" value="F:dihydrofolate synthase activity"/>
    <property type="evidence" value="ECO:0007669"/>
    <property type="project" value="UniProtKB-EC"/>
</dbReference>
<dbReference type="Gene3D" id="3.40.1190.10">
    <property type="entry name" value="Mur-like, catalytic domain"/>
    <property type="match status" value="1"/>
</dbReference>
<evidence type="ECO:0000256" key="21">
    <source>
        <dbReference type="ARBA" id="ARBA00049161"/>
    </source>
</evidence>
<dbReference type="InterPro" id="IPR013221">
    <property type="entry name" value="Mur_ligase_cen"/>
</dbReference>
<dbReference type="OrthoDB" id="9809356at2"/>
<dbReference type="InterPro" id="IPR018109">
    <property type="entry name" value="Folylpolyglutamate_synth_CS"/>
</dbReference>
<dbReference type="InterPro" id="IPR001645">
    <property type="entry name" value="Folylpolyglutamate_synth"/>
</dbReference>
<accession>A0A0T5NY73</accession>
<evidence type="ECO:0000259" key="24">
    <source>
        <dbReference type="Pfam" id="PF08245"/>
    </source>
</evidence>
<proteinExistence type="inferred from homology"/>
<dbReference type="GO" id="GO:0004326">
    <property type="term" value="F:tetrahydrofolylpolyglutamate synthase activity"/>
    <property type="evidence" value="ECO:0007669"/>
    <property type="project" value="UniProtKB-EC"/>
</dbReference>
<dbReference type="PIRSF" id="PIRSF001563">
    <property type="entry name" value="Folylpolyglu_synth"/>
    <property type="match status" value="1"/>
</dbReference>
<evidence type="ECO:0000256" key="14">
    <source>
        <dbReference type="ARBA" id="ARBA00022909"/>
    </source>
</evidence>
<dbReference type="GO" id="GO:0005524">
    <property type="term" value="F:ATP binding"/>
    <property type="evidence" value="ECO:0007669"/>
    <property type="project" value="UniProtKB-KW"/>
</dbReference>
<dbReference type="FunFam" id="3.40.1190.10:FF:000011">
    <property type="entry name" value="Folylpolyglutamate synthase/dihydrofolate synthase"/>
    <property type="match status" value="1"/>
</dbReference>
<dbReference type="GO" id="GO:0005737">
    <property type="term" value="C:cytoplasm"/>
    <property type="evidence" value="ECO:0007669"/>
    <property type="project" value="TreeGrafter"/>
</dbReference>
<evidence type="ECO:0000256" key="1">
    <source>
        <dbReference type="ARBA" id="ARBA00001946"/>
    </source>
</evidence>
<evidence type="ECO:0000256" key="13">
    <source>
        <dbReference type="ARBA" id="ARBA00022842"/>
    </source>
</evidence>
<evidence type="ECO:0000256" key="10">
    <source>
        <dbReference type="ARBA" id="ARBA00022723"/>
    </source>
</evidence>
<dbReference type="SUPFAM" id="SSF53623">
    <property type="entry name" value="MurD-like peptide ligases, catalytic domain"/>
    <property type="match status" value="1"/>
</dbReference>
<evidence type="ECO:0000256" key="5">
    <source>
        <dbReference type="ARBA" id="ARBA00008276"/>
    </source>
</evidence>
<dbReference type="PATRIC" id="fig|1641875.4.peg.2967"/>
<comment type="catalytic activity">
    <reaction evidence="20">
        <text>(6R)-5,10-methylenetetrahydrofolyl-(gamma-L-Glu)(n) + L-glutamate + ATP = (6R)-5,10-methylenetetrahydrofolyl-(gamma-L-Glu)(n+1) + ADP + phosphate + H(+)</text>
        <dbReference type="Rhea" id="RHEA:51912"/>
        <dbReference type="Rhea" id="RHEA-COMP:13257"/>
        <dbReference type="Rhea" id="RHEA-COMP:13258"/>
        <dbReference type="ChEBI" id="CHEBI:15378"/>
        <dbReference type="ChEBI" id="CHEBI:29985"/>
        <dbReference type="ChEBI" id="CHEBI:30616"/>
        <dbReference type="ChEBI" id="CHEBI:43474"/>
        <dbReference type="ChEBI" id="CHEBI:136572"/>
        <dbReference type="ChEBI" id="CHEBI:456216"/>
        <dbReference type="EC" id="6.3.2.17"/>
    </reaction>
</comment>
<evidence type="ECO:0000256" key="7">
    <source>
        <dbReference type="ARBA" id="ARBA00013025"/>
    </source>
</evidence>
<dbReference type="GO" id="GO:0046872">
    <property type="term" value="F:metal ion binding"/>
    <property type="evidence" value="ECO:0007669"/>
    <property type="project" value="UniProtKB-KW"/>
</dbReference>
<gene>
    <name evidence="25" type="ORF">XM53_04755</name>
</gene>
<comment type="caution">
    <text evidence="25">The sequence shown here is derived from an EMBL/GenBank/DDBJ whole genome shotgun (WGS) entry which is preliminary data.</text>
</comment>
<evidence type="ECO:0000256" key="6">
    <source>
        <dbReference type="ARBA" id="ARBA00013023"/>
    </source>
</evidence>
<evidence type="ECO:0000256" key="9">
    <source>
        <dbReference type="ARBA" id="ARBA00022598"/>
    </source>
</evidence>
<evidence type="ECO:0000256" key="22">
    <source>
        <dbReference type="PIRNR" id="PIRNR001563"/>
    </source>
</evidence>
<evidence type="ECO:0000256" key="2">
    <source>
        <dbReference type="ARBA" id="ARBA00002714"/>
    </source>
</evidence>
<evidence type="ECO:0000256" key="20">
    <source>
        <dbReference type="ARBA" id="ARBA00049035"/>
    </source>
</evidence>
<dbReference type="Gene3D" id="3.90.190.20">
    <property type="entry name" value="Mur ligase, C-terminal domain"/>
    <property type="match status" value="1"/>
</dbReference>
<comment type="catalytic activity">
    <reaction evidence="19">
        <text>10-formyltetrahydrofolyl-(gamma-L-Glu)(n) + L-glutamate + ATP = 10-formyltetrahydrofolyl-(gamma-L-Glu)(n+1) + ADP + phosphate + H(+)</text>
        <dbReference type="Rhea" id="RHEA:51904"/>
        <dbReference type="Rhea" id="RHEA-COMP:13088"/>
        <dbReference type="Rhea" id="RHEA-COMP:14300"/>
        <dbReference type="ChEBI" id="CHEBI:15378"/>
        <dbReference type="ChEBI" id="CHEBI:29985"/>
        <dbReference type="ChEBI" id="CHEBI:30616"/>
        <dbReference type="ChEBI" id="CHEBI:43474"/>
        <dbReference type="ChEBI" id="CHEBI:134413"/>
        <dbReference type="ChEBI" id="CHEBI:456216"/>
        <dbReference type="EC" id="6.3.2.17"/>
    </reaction>
</comment>
<dbReference type="GO" id="GO:0046656">
    <property type="term" value="P:folic acid biosynthetic process"/>
    <property type="evidence" value="ECO:0007669"/>
    <property type="project" value="UniProtKB-KW"/>
</dbReference>
<keyword evidence="13" id="KW-0460">Magnesium</keyword>
<name>A0A0T5NY73_9RHOB</name>
<dbReference type="Pfam" id="PF08245">
    <property type="entry name" value="Mur_ligase_M"/>
    <property type="match status" value="1"/>
</dbReference>
<comment type="function">
    <text evidence="2">Functions in two distinct reactions of the de novo folate biosynthetic pathway. Catalyzes the addition of a glutamate residue to dihydropteroate (7,8-dihydropteroate or H2Pte) to form dihydrofolate (7,8-dihydrofolate monoglutamate or H2Pte-Glu). Also catalyzes successive additions of L-glutamate to tetrahydrofolate or 10-formyltetrahydrofolate or 5,10-methylenetetrahydrofolate, leading to folylpolyglutamate derivatives.</text>
</comment>
<keyword evidence="9 22" id="KW-0436">Ligase</keyword>
<comment type="pathway">
    <text evidence="4">Cofactor biosynthesis; tetrahydrofolylpolyglutamate biosynthesis.</text>
</comment>
<evidence type="ECO:0000256" key="16">
    <source>
        <dbReference type="ARBA" id="ARBA00030592"/>
    </source>
</evidence>
<evidence type="ECO:0000256" key="19">
    <source>
        <dbReference type="ARBA" id="ARBA00047808"/>
    </source>
</evidence>
<dbReference type="AlphaFoldDB" id="A0A0T5NY73"/>
<evidence type="ECO:0000313" key="25">
    <source>
        <dbReference type="EMBL" id="KRS13869.1"/>
    </source>
</evidence>
<keyword evidence="12 22" id="KW-0067">ATP-binding</keyword>
<dbReference type="Pfam" id="PF02875">
    <property type="entry name" value="Mur_ligase_C"/>
    <property type="match status" value="1"/>
</dbReference>
<keyword evidence="14" id="KW-0289">Folate biosynthesis</keyword>
<dbReference type="EC" id="6.3.2.12" evidence="6"/>
<evidence type="ECO:0000256" key="17">
    <source>
        <dbReference type="ARBA" id="ARBA00032510"/>
    </source>
</evidence>
<dbReference type="GO" id="GO:0046654">
    <property type="term" value="P:tetrahydrofolate biosynthetic process"/>
    <property type="evidence" value="ECO:0007669"/>
    <property type="project" value="UniProtKB-UniPathway"/>
</dbReference>
<dbReference type="STRING" id="1641875.XM53_04755"/>
<organism evidence="25 26">
    <name type="scientific">Roseovarius atlanticus</name>
    <dbReference type="NCBI Taxonomy" id="1641875"/>
    <lineage>
        <taxon>Bacteria</taxon>
        <taxon>Pseudomonadati</taxon>
        <taxon>Pseudomonadota</taxon>
        <taxon>Alphaproteobacteria</taxon>
        <taxon>Rhodobacterales</taxon>
        <taxon>Roseobacteraceae</taxon>
        <taxon>Roseovarius</taxon>
    </lineage>
</organism>
<dbReference type="InterPro" id="IPR036615">
    <property type="entry name" value="Mur_ligase_C_dom_sf"/>
</dbReference>
<comment type="cofactor">
    <cofactor evidence="1">
        <name>Mg(2+)</name>
        <dbReference type="ChEBI" id="CHEBI:18420"/>
    </cofactor>
</comment>
<keyword evidence="11 22" id="KW-0547">Nucleotide-binding</keyword>
<dbReference type="PANTHER" id="PTHR11136">
    <property type="entry name" value="FOLYLPOLYGLUTAMATE SYNTHASE-RELATED"/>
    <property type="match status" value="1"/>
</dbReference>
<comment type="catalytic activity">
    <reaction evidence="18">
        <text>(6S)-5,6,7,8-tetrahydrofolyl-(gamma-L-Glu)(n) + L-glutamate + ATP = (6S)-5,6,7,8-tetrahydrofolyl-(gamma-L-Glu)(n+1) + ADP + phosphate + H(+)</text>
        <dbReference type="Rhea" id="RHEA:10580"/>
        <dbReference type="Rhea" id="RHEA-COMP:14738"/>
        <dbReference type="Rhea" id="RHEA-COMP:14740"/>
        <dbReference type="ChEBI" id="CHEBI:15378"/>
        <dbReference type="ChEBI" id="CHEBI:29985"/>
        <dbReference type="ChEBI" id="CHEBI:30616"/>
        <dbReference type="ChEBI" id="CHEBI:43474"/>
        <dbReference type="ChEBI" id="CHEBI:141005"/>
        <dbReference type="ChEBI" id="CHEBI:456216"/>
        <dbReference type="EC" id="6.3.2.17"/>
    </reaction>
</comment>
<comment type="similarity">
    <text evidence="5 22">Belongs to the folylpolyglutamate synthase family.</text>
</comment>
<evidence type="ECO:0000256" key="18">
    <source>
        <dbReference type="ARBA" id="ARBA00047493"/>
    </source>
</evidence>
<feature type="domain" description="Mur ligase central" evidence="24">
    <location>
        <begin position="48"/>
        <end position="264"/>
    </location>
</feature>
<dbReference type="SUPFAM" id="SSF53244">
    <property type="entry name" value="MurD-like peptide ligases, peptide-binding domain"/>
    <property type="match status" value="1"/>
</dbReference>
<evidence type="ECO:0000256" key="15">
    <source>
        <dbReference type="ARBA" id="ARBA00030048"/>
    </source>
</evidence>
<keyword evidence="26" id="KW-1185">Reference proteome</keyword>
<dbReference type="NCBIfam" id="TIGR01499">
    <property type="entry name" value="folC"/>
    <property type="match status" value="1"/>
</dbReference>
<dbReference type="InterPro" id="IPR036565">
    <property type="entry name" value="Mur-like_cat_sf"/>
</dbReference>
<keyword evidence="10" id="KW-0479">Metal-binding</keyword>
<dbReference type="Proteomes" id="UP000051295">
    <property type="component" value="Unassembled WGS sequence"/>
</dbReference>
<sequence>MTAPTSDVILDRMMALHPKIIDLTLDRVWRLLQALGNPQDALPPMIHIAGTNGKGSTLAMIRAGIEGAGKTAHAYTSPHLARFHERIRLAGELITEPHLTEVLDECYAANGGEPITYFEITTCAALLAMSRTPADYTLLEVGLGGRLDATNVVANPALTIITPVSMDHEQYLGDTLAKIAIEKAGILKRGVTCIVGPQDEEGMDAIEAAAQRTRSPLLAHGQHWHVTTERGRLIYQDETGLRDLPLPNLPGAHQYENAGAALAALRHLDLGDAALEAAVTQAHWPARMQRLSTGPLAEAAPQAELWLDGGHNPAAGRALAAHLASLPPRPTHLVCGMLNTKDIAGYLSPLAGVAQSLTAISIPGEANTLPADATATAAANAGLPSGTAPSARAAIENIAAKDPTARILICGSLYLAGAILRENG</sequence>
<dbReference type="PANTHER" id="PTHR11136:SF0">
    <property type="entry name" value="DIHYDROFOLATE SYNTHETASE-RELATED"/>
    <property type="match status" value="1"/>
</dbReference>
<feature type="domain" description="Mur ligase C-terminal" evidence="23">
    <location>
        <begin position="303"/>
        <end position="412"/>
    </location>
</feature>
<dbReference type="EC" id="6.3.2.17" evidence="7"/>
<dbReference type="InterPro" id="IPR004101">
    <property type="entry name" value="Mur_ligase_C"/>
</dbReference>
<evidence type="ECO:0000256" key="4">
    <source>
        <dbReference type="ARBA" id="ARBA00005150"/>
    </source>
</evidence>
<dbReference type="PROSITE" id="PS01012">
    <property type="entry name" value="FOLYLPOLYGLU_SYNT_2"/>
    <property type="match status" value="1"/>
</dbReference>
<dbReference type="EMBL" id="LAXJ01000003">
    <property type="protein sequence ID" value="KRS13869.1"/>
    <property type="molecule type" value="Genomic_DNA"/>
</dbReference>
<dbReference type="RefSeq" id="WP_057790811.1">
    <property type="nucleotide sequence ID" value="NZ_LAXJ01000003.1"/>
</dbReference>
<evidence type="ECO:0000256" key="3">
    <source>
        <dbReference type="ARBA" id="ARBA00004799"/>
    </source>
</evidence>
<comment type="pathway">
    <text evidence="3">Cofactor biosynthesis; tetrahydrofolate biosynthesis; 7,8-dihydrofolate from 2-amino-4-hydroxy-6-hydroxymethyl-7,8-dihydropteridine diphosphate and 4-aminobenzoate: step 2/2.</text>
</comment>
<reference evidence="25 26" key="1">
    <citation type="submission" date="2015-04" db="EMBL/GenBank/DDBJ databases">
        <title>The draft genome sequence of Roseovarius sp.R12b.</title>
        <authorList>
            <person name="Li G."/>
            <person name="Lai Q."/>
            <person name="Shao Z."/>
            <person name="Yan P."/>
        </authorList>
    </citation>
    <scope>NUCLEOTIDE SEQUENCE [LARGE SCALE GENOMIC DNA]</scope>
    <source>
        <strain evidence="25 26">R12B</strain>
    </source>
</reference>
<evidence type="ECO:0000256" key="8">
    <source>
        <dbReference type="ARBA" id="ARBA00019357"/>
    </source>
</evidence>
<evidence type="ECO:0000256" key="12">
    <source>
        <dbReference type="ARBA" id="ARBA00022840"/>
    </source>
</evidence>